<keyword evidence="1" id="KW-0175">Coiled coil</keyword>
<evidence type="ECO:0000256" key="1">
    <source>
        <dbReference type="SAM" id="Coils"/>
    </source>
</evidence>
<proteinExistence type="predicted"/>
<evidence type="ECO:0000313" key="4">
    <source>
        <dbReference type="Proteomes" id="UP001341840"/>
    </source>
</evidence>
<keyword evidence="4" id="KW-1185">Reference proteome</keyword>
<accession>A0ABU6ZS99</accession>
<organism evidence="3 4">
    <name type="scientific">Stylosanthes scabra</name>
    <dbReference type="NCBI Taxonomy" id="79078"/>
    <lineage>
        <taxon>Eukaryota</taxon>
        <taxon>Viridiplantae</taxon>
        <taxon>Streptophyta</taxon>
        <taxon>Embryophyta</taxon>
        <taxon>Tracheophyta</taxon>
        <taxon>Spermatophyta</taxon>
        <taxon>Magnoliopsida</taxon>
        <taxon>eudicotyledons</taxon>
        <taxon>Gunneridae</taxon>
        <taxon>Pentapetalae</taxon>
        <taxon>rosids</taxon>
        <taxon>fabids</taxon>
        <taxon>Fabales</taxon>
        <taxon>Fabaceae</taxon>
        <taxon>Papilionoideae</taxon>
        <taxon>50 kb inversion clade</taxon>
        <taxon>dalbergioids sensu lato</taxon>
        <taxon>Dalbergieae</taxon>
        <taxon>Pterocarpus clade</taxon>
        <taxon>Stylosanthes</taxon>
    </lineage>
</organism>
<evidence type="ECO:0000256" key="2">
    <source>
        <dbReference type="SAM" id="MobiDB-lite"/>
    </source>
</evidence>
<dbReference type="EMBL" id="JASCZI010273448">
    <property type="protein sequence ID" value="MED6224857.1"/>
    <property type="molecule type" value="Genomic_DNA"/>
</dbReference>
<sequence>GNPVQPTGGFFALSLYRFGFGGSSASAASTHRGPDTEESLGTQGQTLQQQMYELQSLKDTLAEWDARAEEQLRRMEEMSRQMTTFYDPLRLGSSAAVGGSGSSTAPPLPPRPPPRQPDHPPVDDDDDYKDA</sequence>
<dbReference type="Proteomes" id="UP001341840">
    <property type="component" value="Unassembled WGS sequence"/>
</dbReference>
<evidence type="ECO:0000313" key="3">
    <source>
        <dbReference type="EMBL" id="MED6224857.1"/>
    </source>
</evidence>
<feature type="region of interest" description="Disordered" evidence="2">
    <location>
        <begin position="84"/>
        <end position="131"/>
    </location>
</feature>
<comment type="caution">
    <text evidence="3">The sequence shown here is derived from an EMBL/GenBank/DDBJ whole genome shotgun (WGS) entry which is preliminary data.</text>
</comment>
<name>A0ABU6ZS99_9FABA</name>
<gene>
    <name evidence="3" type="ORF">PIB30_088191</name>
</gene>
<feature type="compositionally biased region" description="Pro residues" evidence="2">
    <location>
        <begin position="106"/>
        <end position="115"/>
    </location>
</feature>
<feature type="region of interest" description="Disordered" evidence="2">
    <location>
        <begin position="23"/>
        <end position="47"/>
    </location>
</feature>
<feature type="coiled-coil region" evidence="1">
    <location>
        <begin position="47"/>
        <end position="81"/>
    </location>
</feature>
<reference evidence="3 4" key="1">
    <citation type="journal article" date="2023" name="Plants (Basel)">
        <title>Bridging the Gap: Combining Genomics and Transcriptomics Approaches to Understand Stylosanthes scabra, an Orphan Legume from the Brazilian Caatinga.</title>
        <authorList>
            <person name="Ferreira-Neto J.R.C."/>
            <person name="da Silva M.D."/>
            <person name="Binneck E."/>
            <person name="de Melo N.F."/>
            <person name="da Silva R.H."/>
            <person name="de Melo A.L.T.M."/>
            <person name="Pandolfi V."/>
            <person name="Bustamante F.O."/>
            <person name="Brasileiro-Vidal A.C."/>
            <person name="Benko-Iseppon A.M."/>
        </authorList>
    </citation>
    <scope>NUCLEOTIDE SEQUENCE [LARGE SCALE GENOMIC DNA]</scope>
    <source>
        <tissue evidence="3">Leaves</tissue>
    </source>
</reference>
<feature type="non-terminal residue" evidence="3">
    <location>
        <position position="1"/>
    </location>
</feature>
<protein>
    <submittedName>
        <fullName evidence="3">Uncharacterized protein</fullName>
    </submittedName>
</protein>